<protein>
    <submittedName>
        <fullName evidence="2">Uncharacterized protein</fullName>
    </submittedName>
</protein>
<evidence type="ECO:0000256" key="1">
    <source>
        <dbReference type="SAM" id="MobiDB-lite"/>
    </source>
</evidence>
<dbReference type="Proteomes" id="UP000219689">
    <property type="component" value="Unassembled WGS sequence"/>
</dbReference>
<reference evidence="2 3" key="1">
    <citation type="submission" date="2017-09" db="EMBL/GenBank/DDBJ databases">
        <title>Genome sequences of Natrinema ejinorence JCM 13890T.</title>
        <authorList>
            <person name="Roh S.W."/>
            <person name="Kim Y.B."/>
            <person name="Kim J.Y."/>
        </authorList>
    </citation>
    <scope>NUCLEOTIDE SEQUENCE [LARGE SCALE GENOMIC DNA]</scope>
    <source>
        <strain evidence="2 3">JCM 13890</strain>
    </source>
</reference>
<evidence type="ECO:0000313" key="2">
    <source>
        <dbReference type="EMBL" id="PCR89330.1"/>
    </source>
</evidence>
<organism evidence="2 3">
    <name type="scientific">Natrinema ejinorense</name>
    <dbReference type="NCBI Taxonomy" id="373386"/>
    <lineage>
        <taxon>Archaea</taxon>
        <taxon>Methanobacteriati</taxon>
        <taxon>Methanobacteriota</taxon>
        <taxon>Stenosarchaea group</taxon>
        <taxon>Halobacteria</taxon>
        <taxon>Halobacteriales</taxon>
        <taxon>Natrialbaceae</taxon>
        <taxon>Natrinema</taxon>
    </lineage>
</organism>
<evidence type="ECO:0000313" key="3">
    <source>
        <dbReference type="Proteomes" id="UP000219689"/>
    </source>
</evidence>
<dbReference type="AlphaFoldDB" id="A0A2A5QR70"/>
<accession>A0A2A5QR70</accession>
<gene>
    <name evidence="2" type="ORF">CP557_01515</name>
</gene>
<sequence length="122" mass="14041">MGKIELVSEWQEPGDMEDNAIESGSLGERNWSAFQFTIYIDEGELEYTYQYDLYGPDDIRRVNISETNSELTGESGWGRYEQSVYLNPRSDWPAGEYRAEVTVKDENSGEVSETKSTTFRLE</sequence>
<name>A0A2A5QR70_9EURY</name>
<proteinExistence type="predicted"/>
<feature type="compositionally biased region" description="Polar residues" evidence="1">
    <location>
        <begin position="109"/>
        <end position="122"/>
    </location>
</feature>
<keyword evidence="3" id="KW-1185">Reference proteome</keyword>
<comment type="caution">
    <text evidence="2">The sequence shown here is derived from an EMBL/GenBank/DDBJ whole genome shotgun (WGS) entry which is preliminary data.</text>
</comment>
<feature type="region of interest" description="Disordered" evidence="1">
    <location>
        <begin position="102"/>
        <end position="122"/>
    </location>
</feature>
<dbReference type="EMBL" id="NXNI01000001">
    <property type="protein sequence ID" value="PCR89330.1"/>
    <property type="molecule type" value="Genomic_DNA"/>
</dbReference>